<keyword evidence="4" id="KW-0133">Cell shape</keyword>
<feature type="transmembrane region" description="Helical" evidence="8">
    <location>
        <begin position="287"/>
        <end position="309"/>
    </location>
</feature>
<feature type="transmembrane region" description="Helical" evidence="8">
    <location>
        <begin position="367"/>
        <end position="385"/>
    </location>
</feature>
<feature type="transmembrane region" description="Helical" evidence="8">
    <location>
        <begin position="204"/>
        <end position="224"/>
    </location>
</feature>
<evidence type="ECO:0000256" key="1">
    <source>
        <dbReference type="ARBA" id="ARBA00004651"/>
    </source>
</evidence>
<feature type="transmembrane region" description="Helical" evidence="8">
    <location>
        <begin position="90"/>
        <end position="112"/>
    </location>
</feature>
<protein>
    <submittedName>
        <fullName evidence="9">Murein biosynthesis integral membrane protein MurJ</fullName>
    </submittedName>
</protein>
<feature type="transmembrane region" description="Helical" evidence="8">
    <location>
        <begin position="56"/>
        <end position="78"/>
    </location>
</feature>
<keyword evidence="3 8" id="KW-0812">Transmembrane</keyword>
<dbReference type="EMBL" id="JBITLV010000007">
    <property type="protein sequence ID" value="MFI7589355.1"/>
    <property type="molecule type" value="Genomic_DNA"/>
</dbReference>
<evidence type="ECO:0000313" key="9">
    <source>
        <dbReference type="EMBL" id="MFI7589355.1"/>
    </source>
</evidence>
<comment type="caution">
    <text evidence="9">The sequence shown here is derived from an EMBL/GenBank/DDBJ whole genome shotgun (WGS) entry which is preliminary data.</text>
</comment>
<name>A0ABW8ASJ2_9ACTN</name>
<accession>A0ABW8ASJ2</accession>
<evidence type="ECO:0000256" key="5">
    <source>
        <dbReference type="ARBA" id="ARBA00022984"/>
    </source>
</evidence>
<dbReference type="Pfam" id="PF03023">
    <property type="entry name" value="MurJ"/>
    <property type="match status" value="1"/>
</dbReference>
<dbReference type="InterPro" id="IPR004268">
    <property type="entry name" value="MurJ"/>
</dbReference>
<dbReference type="InterPro" id="IPR051050">
    <property type="entry name" value="Lipid_II_flippase_MurJ/MviN"/>
</dbReference>
<feature type="transmembrane region" description="Helical" evidence="8">
    <location>
        <begin position="463"/>
        <end position="485"/>
    </location>
</feature>
<evidence type="ECO:0000313" key="10">
    <source>
        <dbReference type="Proteomes" id="UP001612915"/>
    </source>
</evidence>
<keyword evidence="6 8" id="KW-1133">Transmembrane helix</keyword>
<dbReference type="PANTHER" id="PTHR47019:SF1">
    <property type="entry name" value="LIPID II FLIPPASE MURJ"/>
    <property type="match status" value="1"/>
</dbReference>
<evidence type="ECO:0000256" key="4">
    <source>
        <dbReference type="ARBA" id="ARBA00022960"/>
    </source>
</evidence>
<proteinExistence type="predicted"/>
<keyword evidence="2" id="KW-1003">Cell membrane</keyword>
<dbReference type="RefSeq" id="WP_398283950.1">
    <property type="nucleotide sequence ID" value="NZ_JBITLV010000007.1"/>
</dbReference>
<evidence type="ECO:0000256" key="2">
    <source>
        <dbReference type="ARBA" id="ARBA00022475"/>
    </source>
</evidence>
<keyword evidence="10" id="KW-1185">Reference proteome</keyword>
<feature type="transmembrane region" description="Helical" evidence="8">
    <location>
        <begin position="330"/>
        <end position="355"/>
    </location>
</feature>
<organism evidence="9 10">
    <name type="scientific">Spongisporangium articulatum</name>
    <dbReference type="NCBI Taxonomy" id="3362603"/>
    <lineage>
        <taxon>Bacteria</taxon>
        <taxon>Bacillati</taxon>
        <taxon>Actinomycetota</taxon>
        <taxon>Actinomycetes</taxon>
        <taxon>Kineosporiales</taxon>
        <taxon>Kineosporiaceae</taxon>
        <taxon>Spongisporangium</taxon>
    </lineage>
</organism>
<dbReference type="PRINTS" id="PR01806">
    <property type="entry name" value="VIRFACTRMVIN"/>
</dbReference>
<feature type="transmembrane region" description="Helical" evidence="8">
    <location>
        <begin position="430"/>
        <end position="451"/>
    </location>
</feature>
<gene>
    <name evidence="9" type="primary">murJ</name>
    <name evidence="9" type="ORF">ACIB24_19995</name>
</gene>
<evidence type="ECO:0000256" key="3">
    <source>
        <dbReference type="ARBA" id="ARBA00022692"/>
    </source>
</evidence>
<keyword evidence="7 8" id="KW-0472">Membrane</keyword>
<sequence>MRGRGAGGLLGAAALIAVVTALARVVGFGRWLVFSGSVGAHCVGSAYSTANQLPNVLFEVAAGGALAAAVVPLLAGPLARRDTATVDRVASALIGWVLLVLVPVSLVLALLAGPITDALLDGDSACAGQQALSMRLLLVFAPQIALYGLGVVLTGVLQAHRRFFWPALAPLISSLVMIGGYLAYAGTAHGVDDPARLPGAAEAWLGWGTTAAVAAMTLPLLVPVHRAGVRLRPTLTFPPGVARRGLALAGAGVVALLAQQVSVLVVVKLANYRDPAGALNLFQYVQAVYLLPYAVLAVPLATTAFPRLAEQAASGALAGFARTSAASTRAVVLAGLLGVGLLIAGAPAVTALFAATDRFDVHAMNPALVGMAPGLLGFALIAHVGRALYALGQGRPAAVATATGWSGVVVASLVLVALMDDTDVVVGLAWGNTVGMLLAGGLLLAALARAAGSRALTGLGRTAGAGVLGAGLAGVVGHVASAALLDGRSGVGWAVTAGALGAVLALTAFALPVAALDRRDLITLLRRGKPLGERTSDA</sequence>
<dbReference type="Proteomes" id="UP001612915">
    <property type="component" value="Unassembled WGS sequence"/>
</dbReference>
<dbReference type="PANTHER" id="PTHR47019">
    <property type="entry name" value="LIPID II FLIPPASE MURJ"/>
    <property type="match status" value="1"/>
</dbReference>
<feature type="transmembrane region" description="Helical" evidence="8">
    <location>
        <begin position="245"/>
        <end position="267"/>
    </location>
</feature>
<evidence type="ECO:0000256" key="8">
    <source>
        <dbReference type="SAM" id="Phobius"/>
    </source>
</evidence>
<feature type="transmembrane region" description="Helical" evidence="8">
    <location>
        <begin position="397"/>
        <end position="418"/>
    </location>
</feature>
<comment type="subcellular location">
    <subcellularLocation>
        <location evidence="1">Cell membrane</location>
        <topology evidence="1">Multi-pass membrane protein</topology>
    </subcellularLocation>
</comment>
<feature type="transmembrane region" description="Helical" evidence="8">
    <location>
        <begin position="163"/>
        <end position="184"/>
    </location>
</feature>
<keyword evidence="5" id="KW-0573">Peptidoglycan synthesis</keyword>
<reference evidence="9 10" key="1">
    <citation type="submission" date="2024-10" db="EMBL/GenBank/DDBJ databases">
        <title>The Natural Products Discovery Center: Release of the First 8490 Sequenced Strains for Exploring Actinobacteria Biosynthetic Diversity.</title>
        <authorList>
            <person name="Kalkreuter E."/>
            <person name="Kautsar S.A."/>
            <person name="Yang D."/>
            <person name="Bader C.D."/>
            <person name="Teijaro C.N."/>
            <person name="Fluegel L."/>
            <person name="Davis C.M."/>
            <person name="Simpson J.R."/>
            <person name="Lauterbach L."/>
            <person name="Steele A.D."/>
            <person name="Gui C."/>
            <person name="Meng S."/>
            <person name="Li G."/>
            <person name="Viehrig K."/>
            <person name="Ye F."/>
            <person name="Su P."/>
            <person name="Kiefer A.F."/>
            <person name="Nichols A."/>
            <person name="Cepeda A.J."/>
            <person name="Yan W."/>
            <person name="Fan B."/>
            <person name="Jiang Y."/>
            <person name="Adhikari A."/>
            <person name="Zheng C.-J."/>
            <person name="Schuster L."/>
            <person name="Cowan T.M."/>
            <person name="Smanski M.J."/>
            <person name="Chevrette M.G."/>
            <person name="De Carvalho L.P.S."/>
            <person name="Shen B."/>
        </authorList>
    </citation>
    <scope>NUCLEOTIDE SEQUENCE [LARGE SCALE GENOMIC DNA]</scope>
    <source>
        <strain evidence="9 10">NPDC049639</strain>
    </source>
</reference>
<evidence type="ECO:0000256" key="7">
    <source>
        <dbReference type="ARBA" id="ARBA00023136"/>
    </source>
</evidence>
<feature type="transmembrane region" description="Helical" evidence="8">
    <location>
        <begin position="132"/>
        <end position="156"/>
    </location>
</feature>
<feature type="transmembrane region" description="Helical" evidence="8">
    <location>
        <begin position="491"/>
        <end position="516"/>
    </location>
</feature>
<evidence type="ECO:0000256" key="6">
    <source>
        <dbReference type="ARBA" id="ARBA00022989"/>
    </source>
</evidence>